<protein>
    <submittedName>
        <fullName evidence="1">Uncharacterized protein</fullName>
    </submittedName>
</protein>
<sequence length="397" mass="42599">MDVTRRLLRLAIPRAFVVGASGSTAVRFAVERELRRRGWGEALTPANADILVVCGSGENRFNGVVDRLWDQIPSPRVLVRVAMPDAVARQLDEARTEMWGLAGLRADAAASIGAGVRGMDPDGMDWSSTVQPHENVDAHTTGHDMDNHDVAGMGDMDMSLEMPGGISMADRGRDRDGLKLDQLHVALGPALSAWPSGLIVRLVVQGDVVQAAEPEVVGDWARSSFWFDAGADDQQRVRAAAAADSLQRFLSVAGWESAADTGRWLRDQLLESAPGAAVHPRFVRWIRRVRGSRVLRWSMSGLGQVGSGAPGSLRGDVWARCVRWVEEIAAVIEDPVANGQSAAGAWGVQRAEHARAVLSMLPLVLAGQEFAAARLIVASFDPDLEALHARSLGGSHG</sequence>
<dbReference type="Proteomes" id="UP001174210">
    <property type="component" value="Unassembled WGS sequence"/>
</dbReference>
<keyword evidence="2" id="KW-1185">Reference proteome</keyword>
<organism evidence="1 2">
    <name type="scientific">Leifsonia virtsii</name>
    <dbReference type="NCBI Taxonomy" id="3035915"/>
    <lineage>
        <taxon>Bacteria</taxon>
        <taxon>Bacillati</taxon>
        <taxon>Actinomycetota</taxon>
        <taxon>Actinomycetes</taxon>
        <taxon>Micrococcales</taxon>
        <taxon>Microbacteriaceae</taxon>
        <taxon>Leifsonia</taxon>
    </lineage>
</organism>
<evidence type="ECO:0000313" key="2">
    <source>
        <dbReference type="Proteomes" id="UP001174210"/>
    </source>
</evidence>
<accession>A0ABT8IXZ6</accession>
<dbReference type="RefSeq" id="WP_175338896.1">
    <property type="nucleotide sequence ID" value="NZ_JAROCB010000003.1"/>
</dbReference>
<name>A0ABT8IXZ6_9MICO</name>
<evidence type="ECO:0000313" key="1">
    <source>
        <dbReference type="EMBL" id="MDN4597684.1"/>
    </source>
</evidence>
<gene>
    <name evidence="1" type="ORF">P5G59_11075</name>
</gene>
<dbReference type="SUPFAM" id="SSF56770">
    <property type="entry name" value="HydA/Nqo6-like"/>
    <property type="match status" value="1"/>
</dbReference>
<reference evidence="1" key="1">
    <citation type="submission" date="2023-03" db="EMBL/GenBank/DDBJ databases">
        <title>MT1 and MT2 Draft Genomes of Novel Species.</title>
        <authorList>
            <person name="Venkateswaran K."/>
        </authorList>
    </citation>
    <scope>NUCLEOTIDE SEQUENCE</scope>
    <source>
        <strain evidence="1">F6_8S_P_1A</strain>
    </source>
</reference>
<proteinExistence type="predicted"/>
<comment type="caution">
    <text evidence="1">The sequence shown here is derived from an EMBL/GenBank/DDBJ whole genome shotgun (WGS) entry which is preliminary data.</text>
</comment>
<dbReference type="EMBL" id="JAROCB010000003">
    <property type="protein sequence ID" value="MDN4597684.1"/>
    <property type="molecule type" value="Genomic_DNA"/>
</dbReference>